<dbReference type="OrthoDB" id="1550511at2"/>
<proteinExistence type="predicted"/>
<protein>
    <submittedName>
        <fullName evidence="1">Uncharacterized protein</fullName>
    </submittedName>
</protein>
<dbReference type="Proteomes" id="UP000215694">
    <property type="component" value="Unassembled WGS sequence"/>
</dbReference>
<organism evidence="1 2">
    <name type="scientific">Romboutsia weinsteinii</name>
    <dbReference type="NCBI Taxonomy" id="2020949"/>
    <lineage>
        <taxon>Bacteria</taxon>
        <taxon>Bacillati</taxon>
        <taxon>Bacillota</taxon>
        <taxon>Clostridia</taxon>
        <taxon>Peptostreptococcales</taxon>
        <taxon>Peptostreptococcaceae</taxon>
        <taxon>Romboutsia</taxon>
    </lineage>
</organism>
<reference evidence="1 2" key="1">
    <citation type="journal article" date="2017" name="Genome Announc.">
        <title>Draft Genome Sequence of Romboutsia weinsteinii sp. nov. Strain CCRI-19649(T) Isolated from Surface Water.</title>
        <authorList>
            <person name="Maheux A.F."/>
            <person name="Boudreau D.K."/>
            <person name="Berube E."/>
            <person name="Boissinot M."/>
            <person name="Cantin P."/>
            <person name="Raymond F."/>
            <person name="Corbeil J."/>
            <person name="Omar R.F."/>
            <person name="Bergeron M.G."/>
        </authorList>
    </citation>
    <scope>NUCLEOTIDE SEQUENCE [LARGE SCALE GENOMIC DNA]</scope>
    <source>
        <strain evidence="1 2">CCRI-19649</strain>
    </source>
</reference>
<dbReference type="AlphaFoldDB" id="A0A371J3M7"/>
<gene>
    <name evidence="1" type="ORF">CHL78_009870</name>
</gene>
<dbReference type="InterPro" id="IPR045352">
    <property type="entry name" value="DUF6530"/>
</dbReference>
<comment type="caution">
    <text evidence="1">The sequence shown here is derived from an EMBL/GenBank/DDBJ whole genome shotgun (WGS) entry which is preliminary data.</text>
</comment>
<sequence>MKNKEFKPVIICDNYERVDGQRAYNSDVKELELGFRKDEDTNKLELLARILKEEGNFEDMPINRAIDLVILMCEASLHFREAYRMPKLYNEENPIINRVAMQGDAMNITVCKDNEDLDKDIFTFSDELNRQGELLGERFRVLARTLEELGY</sequence>
<keyword evidence="2" id="KW-1185">Reference proteome</keyword>
<evidence type="ECO:0000313" key="2">
    <source>
        <dbReference type="Proteomes" id="UP000215694"/>
    </source>
</evidence>
<dbReference type="RefSeq" id="WP_094368327.1">
    <property type="nucleotide sequence ID" value="NZ_NOJY02000014.1"/>
</dbReference>
<evidence type="ECO:0000313" key="1">
    <source>
        <dbReference type="EMBL" id="RDY27284.1"/>
    </source>
</evidence>
<name>A0A371J3M7_9FIRM</name>
<accession>A0A371J3M7</accession>
<dbReference type="Pfam" id="PF20140">
    <property type="entry name" value="DUF6530"/>
    <property type="match status" value="1"/>
</dbReference>
<dbReference type="EMBL" id="NOJY02000014">
    <property type="protein sequence ID" value="RDY27284.1"/>
    <property type="molecule type" value="Genomic_DNA"/>
</dbReference>